<evidence type="ECO:0000259" key="12">
    <source>
        <dbReference type="PROSITE" id="PS50846"/>
    </source>
</evidence>
<feature type="transmembrane region" description="Helical" evidence="10">
    <location>
        <begin position="145"/>
        <end position="162"/>
    </location>
</feature>
<dbReference type="RefSeq" id="WP_301141731.1">
    <property type="nucleotide sequence ID" value="NZ_JAUHQA010000001.1"/>
</dbReference>
<dbReference type="Proteomes" id="UP001172708">
    <property type="component" value="Unassembled WGS sequence"/>
</dbReference>
<dbReference type="InterPro" id="IPR036163">
    <property type="entry name" value="HMA_dom_sf"/>
</dbReference>
<comment type="subcellular location">
    <subcellularLocation>
        <location evidence="1">Cell membrane</location>
        <topology evidence="1">Multi-pass membrane protein</topology>
    </subcellularLocation>
</comment>
<sequence>MTTPADTADRLPQVDAINLAVDGMTCSSCAASIQGGLSKLPGVDDAVVNYATRRATVRPDGSVDAAQLEEQMRGSIEGLGYKVLTRPRAAATTHTLDTHAGGASAGGADEDAHAGHGDTPDDEMDEHAAHMQADASRIADYRRRFIVAAILTVPLTAISMVMPWQFAGWEWVAAALATPVIGWAAWPFHRSALMSARHRTTNMDTLVTMGTVAAWTWSTVVLIGHAFGALSEGHIYYETGAVIVSLILLGKWLETRSTARAGDAIRALSSRQSSTARLEDGTVIERDQLEVGMRFVVRPGETIATDGTVVEGAASVDASLVTGESVPVWVEAGSGKEAQVIGGTIATDGALTVEATKVGSETMLAQIAQMVDDAQSGRARVQRLADRISRVFVPVVILIALVTLASWWALTGDVNGAFTAAVAVLIISCPCALGLATPLGIMVGTGRGAQLGVLVRGPEALEDTRDIQVIVLDKTGTVTEGKMALVSASAPRVLALHGADVEAALLDAVASVEARSEHPVAQAIADARPGRARIKGFRNVPGQGVIATVQHVGRSGEAPGPEAANADVLVGSRRMFDEIPEELEDLASAAEAEGRTAIFAGRVPTSDAAGLGTDALATRASAVPEVVIAVSDTVKSTSAEAIAAFRELGLEVVLLTGDNERAARAVAEPLGIDRVIAEVLPGDKADVVRELQAGDGASRRVRVAMVGDGINDAPALAQADLGIAVGTGTDVAREASDLTIVTGDLRAAADAIALSRRTLGTIRGNLFWAFAYNVAAIPLAALGILNPMIAAGAMGASSLFVVGNSLRLRTFQGYRAR</sequence>
<comment type="caution">
    <text evidence="13">The sequence shown here is derived from an EMBL/GenBank/DDBJ whole genome shotgun (WGS) entry which is preliminary data.</text>
</comment>
<dbReference type="SUPFAM" id="SSF81653">
    <property type="entry name" value="Calcium ATPase, transduction domain A"/>
    <property type="match status" value="1"/>
</dbReference>
<evidence type="ECO:0000256" key="3">
    <source>
        <dbReference type="ARBA" id="ARBA00022692"/>
    </source>
</evidence>
<dbReference type="Gene3D" id="2.70.150.10">
    <property type="entry name" value="Calcium-transporting ATPase, cytoplasmic transduction domain A"/>
    <property type="match status" value="1"/>
</dbReference>
<dbReference type="CDD" id="cd00371">
    <property type="entry name" value="HMA"/>
    <property type="match status" value="1"/>
</dbReference>
<keyword evidence="6 10" id="KW-0067">ATP-binding</keyword>
<gene>
    <name evidence="13" type="ORF">QQX02_05405</name>
</gene>
<dbReference type="SUPFAM" id="SSF56784">
    <property type="entry name" value="HAD-like"/>
    <property type="match status" value="1"/>
</dbReference>
<keyword evidence="7" id="KW-1278">Translocase</keyword>
<keyword evidence="5 10" id="KW-0547">Nucleotide-binding</keyword>
<keyword evidence="10" id="KW-1003">Cell membrane</keyword>
<accession>A0ABT8GFZ5</accession>
<feature type="transmembrane region" description="Helical" evidence="10">
    <location>
        <begin position="168"/>
        <end position="186"/>
    </location>
</feature>
<comment type="similarity">
    <text evidence="2 10">Belongs to the cation transport ATPase (P-type) (TC 3.A.3) family. Type IB subfamily.</text>
</comment>
<reference evidence="13" key="1">
    <citation type="submission" date="2023-06" db="EMBL/GenBank/DDBJ databases">
        <title>Egi l300058.</title>
        <authorList>
            <person name="Gao L."/>
            <person name="Fang B.-Z."/>
            <person name="Li W.-J."/>
        </authorList>
    </citation>
    <scope>NUCLEOTIDE SEQUENCE</scope>
    <source>
        <strain evidence="13">EGI L300058</strain>
    </source>
</reference>
<feature type="transmembrane region" description="Helical" evidence="10">
    <location>
        <begin position="206"/>
        <end position="228"/>
    </location>
</feature>
<dbReference type="SFLD" id="SFLDG00002">
    <property type="entry name" value="C1.7:_P-type_atpase_like"/>
    <property type="match status" value="1"/>
</dbReference>
<dbReference type="InterPro" id="IPR059000">
    <property type="entry name" value="ATPase_P-type_domA"/>
</dbReference>
<proteinExistence type="inferred from homology"/>
<evidence type="ECO:0000256" key="10">
    <source>
        <dbReference type="RuleBase" id="RU362081"/>
    </source>
</evidence>
<evidence type="ECO:0000256" key="1">
    <source>
        <dbReference type="ARBA" id="ARBA00004651"/>
    </source>
</evidence>
<dbReference type="NCBIfam" id="TIGR01525">
    <property type="entry name" value="ATPase-IB_hvy"/>
    <property type="match status" value="1"/>
</dbReference>
<evidence type="ECO:0000256" key="4">
    <source>
        <dbReference type="ARBA" id="ARBA00022723"/>
    </source>
</evidence>
<evidence type="ECO:0000313" key="14">
    <source>
        <dbReference type="Proteomes" id="UP001172708"/>
    </source>
</evidence>
<evidence type="ECO:0000256" key="5">
    <source>
        <dbReference type="ARBA" id="ARBA00022741"/>
    </source>
</evidence>
<dbReference type="Pfam" id="PF00122">
    <property type="entry name" value="E1-E2_ATPase"/>
    <property type="match status" value="1"/>
</dbReference>
<dbReference type="InterPro" id="IPR001757">
    <property type="entry name" value="P_typ_ATPase"/>
</dbReference>
<evidence type="ECO:0000256" key="7">
    <source>
        <dbReference type="ARBA" id="ARBA00022967"/>
    </source>
</evidence>
<feature type="domain" description="HMA" evidence="12">
    <location>
        <begin position="15"/>
        <end position="84"/>
    </location>
</feature>
<keyword evidence="9 10" id="KW-0472">Membrane</keyword>
<organism evidence="13 14">
    <name type="scientific">Demequina muriae</name>
    <dbReference type="NCBI Taxonomy" id="3051664"/>
    <lineage>
        <taxon>Bacteria</taxon>
        <taxon>Bacillati</taxon>
        <taxon>Actinomycetota</taxon>
        <taxon>Actinomycetes</taxon>
        <taxon>Micrococcales</taxon>
        <taxon>Demequinaceae</taxon>
        <taxon>Demequina</taxon>
    </lineage>
</organism>
<dbReference type="PRINTS" id="PR00119">
    <property type="entry name" value="CATATPASE"/>
</dbReference>
<protein>
    <submittedName>
        <fullName evidence="13">Heavy metal translocating P-type ATPase</fullName>
    </submittedName>
</protein>
<feature type="transmembrane region" description="Helical" evidence="10">
    <location>
        <begin position="766"/>
        <end position="785"/>
    </location>
</feature>
<dbReference type="InterPro" id="IPR023214">
    <property type="entry name" value="HAD_sf"/>
</dbReference>
<evidence type="ECO:0000256" key="2">
    <source>
        <dbReference type="ARBA" id="ARBA00006024"/>
    </source>
</evidence>
<dbReference type="PANTHER" id="PTHR43520:SF8">
    <property type="entry name" value="P-TYPE CU(+) TRANSPORTER"/>
    <property type="match status" value="1"/>
</dbReference>
<keyword evidence="8 10" id="KW-1133">Transmembrane helix</keyword>
<evidence type="ECO:0000256" key="6">
    <source>
        <dbReference type="ARBA" id="ARBA00022840"/>
    </source>
</evidence>
<dbReference type="EMBL" id="JAUHQA010000001">
    <property type="protein sequence ID" value="MDN4480357.1"/>
    <property type="molecule type" value="Genomic_DNA"/>
</dbReference>
<dbReference type="Gene3D" id="3.40.1110.10">
    <property type="entry name" value="Calcium-transporting ATPase, cytoplasmic domain N"/>
    <property type="match status" value="1"/>
</dbReference>
<dbReference type="CDD" id="cd02094">
    <property type="entry name" value="P-type_ATPase_Cu-like"/>
    <property type="match status" value="1"/>
</dbReference>
<dbReference type="SUPFAM" id="SSF81665">
    <property type="entry name" value="Calcium ATPase, transmembrane domain M"/>
    <property type="match status" value="1"/>
</dbReference>
<keyword evidence="4 10" id="KW-0479">Metal-binding</keyword>
<feature type="transmembrane region" description="Helical" evidence="10">
    <location>
        <begin position="791"/>
        <end position="808"/>
    </location>
</feature>
<dbReference type="InterPro" id="IPR023299">
    <property type="entry name" value="ATPase_P-typ_cyto_dom_N"/>
</dbReference>
<dbReference type="PRINTS" id="PR00120">
    <property type="entry name" value="HATPASE"/>
</dbReference>
<dbReference type="Gene3D" id="3.40.50.1000">
    <property type="entry name" value="HAD superfamily/HAD-like"/>
    <property type="match status" value="1"/>
</dbReference>
<dbReference type="PROSITE" id="PS50846">
    <property type="entry name" value="HMA_2"/>
    <property type="match status" value="1"/>
</dbReference>
<feature type="region of interest" description="Disordered" evidence="11">
    <location>
        <begin position="95"/>
        <end position="129"/>
    </location>
</feature>
<dbReference type="SUPFAM" id="SSF55008">
    <property type="entry name" value="HMA, heavy metal-associated domain"/>
    <property type="match status" value="1"/>
</dbReference>
<dbReference type="SFLD" id="SFLDS00003">
    <property type="entry name" value="Haloacid_Dehalogenase"/>
    <property type="match status" value="1"/>
</dbReference>
<feature type="transmembrane region" description="Helical" evidence="10">
    <location>
        <begin position="416"/>
        <end position="441"/>
    </location>
</feature>
<evidence type="ECO:0000313" key="13">
    <source>
        <dbReference type="EMBL" id="MDN4480357.1"/>
    </source>
</evidence>
<dbReference type="Pfam" id="PF00702">
    <property type="entry name" value="Hydrolase"/>
    <property type="match status" value="1"/>
</dbReference>
<dbReference type="PROSITE" id="PS01047">
    <property type="entry name" value="HMA_1"/>
    <property type="match status" value="1"/>
</dbReference>
<dbReference type="PROSITE" id="PS00154">
    <property type="entry name" value="ATPASE_E1_E2"/>
    <property type="match status" value="1"/>
</dbReference>
<dbReference type="InterPro" id="IPR027256">
    <property type="entry name" value="P-typ_ATPase_IB"/>
</dbReference>
<dbReference type="InterPro" id="IPR044492">
    <property type="entry name" value="P_typ_ATPase_HD_dom"/>
</dbReference>
<dbReference type="InterPro" id="IPR017969">
    <property type="entry name" value="Heavy-metal-associated_CS"/>
</dbReference>
<feature type="transmembrane region" description="Helical" evidence="10">
    <location>
        <begin position="234"/>
        <end position="253"/>
    </location>
</feature>
<dbReference type="InterPro" id="IPR036412">
    <property type="entry name" value="HAD-like_sf"/>
</dbReference>
<dbReference type="Gene3D" id="3.30.70.100">
    <property type="match status" value="1"/>
</dbReference>
<name>A0ABT8GFZ5_9MICO</name>
<keyword evidence="3 10" id="KW-0812">Transmembrane</keyword>
<dbReference type="SUPFAM" id="SSF81660">
    <property type="entry name" value="Metal cation-transporting ATPase, ATP-binding domain N"/>
    <property type="match status" value="1"/>
</dbReference>
<dbReference type="SFLD" id="SFLDF00027">
    <property type="entry name" value="p-type_atpase"/>
    <property type="match status" value="1"/>
</dbReference>
<dbReference type="PANTHER" id="PTHR43520">
    <property type="entry name" value="ATP7, ISOFORM B"/>
    <property type="match status" value="1"/>
</dbReference>
<feature type="compositionally biased region" description="Basic and acidic residues" evidence="11">
    <location>
        <begin position="110"/>
        <end position="119"/>
    </location>
</feature>
<evidence type="ECO:0000256" key="8">
    <source>
        <dbReference type="ARBA" id="ARBA00022989"/>
    </source>
</evidence>
<evidence type="ECO:0000256" key="11">
    <source>
        <dbReference type="SAM" id="MobiDB-lite"/>
    </source>
</evidence>
<dbReference type="NCBIfam" id="TIGR01494">
    <property type="entry name" value="ATPase_P-type"/>
    <property type="match status" value="2"/>
</dbReference>
<dbReference type="InterPro" id="IPR018303">
    <property type="entry name" value="ATPase_P-typ_P_site"/>
</dbReference>
<dbReference type="Pfam" id="PF00403">
    <property type="entry name" value="HMA"/>
    <property type="match status" value="1"/>
</dbReference>
<dbReference type="InterPro" id="IPR006121">
    <property type="entry name" value="HMA_dom"/>
</dbReference>
<dbReference type="InterPro" id="IPR023298">
    <property type="entry name" value="ATPase_P-typ_TM_dom_sf"/>
</dbReference>
<evidence type="ECO:0000256" key="9">
    <source>
        <dbReference type="ARBA" id="ARBA00023136"/>
    </source>
</evidence>
<keyword evidence="14" id="KW-1185">Reference proteome</keyword>
<feature type="transmembrane region" description="Helical" evidence="10">
    <location>
        <begin position="388"/>
        <end position="410"/>
    </location>
</feature>
<dbReference type="InterPro" id="IPR008250">
    <property type="entry name" value="ATPase_P-typ_transduc_dom_A_sf"/>
</dbReference>